<protein>
    <submittedName>
        <fullName evidence="2">Stage II sporulation protein P</fullName>
    </submittedName>
</protein>
<reference evidence="2" key="1">
    <citation type="submission" date="2022-11" db="EMBL/GenBank/DDBJ databases">
        <title>WGS of Natronobacillus azotifigens 24KS-1, an anaerobic diazotrophic haloalkaliphile from soda-rich habitats.</title>
        <authorList>
            <person name="Sorokin D.Y."/>
            <person name="Merkel A.Y."/>
        </authorList>
    </citation>
    <scope>NUCLEOTIDE SEQUENCE</scope>
    <source>
        <strain evidence="2">24KS-1</strain>
    </source>
</reference>
<organism evidence="2 3">
    <name type="scientific">Natronobacillus azotifigens</name>
    <dbReference type="NCBI Taxonomy" id="472978"/>
    <lineage>
        <taxon>Bacteria</taxon>
        <taxon>Bacillati</taxon>
        <taxon>Bacillota</taxon>
        <taxon>Bacilli</taxon>
        <taxon>Bacillales</taxon>
        <taxon>Bacillaceae</taxon>
        <taxon>Natronobacillus</taxon>
    </lineage>
</organism>
<dbReference type="EMBL" id="JAPRAT010000026">
    <property type="protein sequence ID" value="MCZ0704007.1"/>
    <property type="molecule type" value="Genomic_DNA"/>
</dbReference>
<keyword evidence="1" id="KW-0472">Membrane</keyword>
<gene>
    <name evidence="2" type="ORF">OWO01_12365</name>
</gene>
<evidence type="ECO:0000313" key="3">
    <source>
        <dbReference type="Proteomes" id="UP001084197"/>
    </source>
</evidence>
<feature type="transmembrane region" description="Helical" evidence="1">
    <location>
        <begin position="20"/>
        <end position="40"/>
    </location>
</feature>
<dbReference type="Pfam" id="PF07454">
    <property type="entry name" value="SpoIIP"/>
    <property type="match status" value="1"/>
</dbReference>
<dbReference type="InterPro" id="IPR010897">
    <property type="entry name" value="Spore_II_P"/>
</dbReference>
<dbReference type="Proteomes" id="UP001084197">
    <property type="component" value="Unassembled WGS sequence"/>
</dbReference>
<keyword evidence="1" id="KW-0812">Transmembrane</keyword>
<evidence type="ECO:0000256" key="1">
    <source>
        <dbReference type="SAM" id="Phobius"/>
    </source>
</evidence>
<name>A0A9J6REN1_9BACI</name>
<evidence type="ECO:0000313" key="2">
    <source>
        <dbReference type="EMBL" id="MCZ0704007.1"/>
    </source>
</evidence>
<comment type="caution">
    <text evidence="2">The sequence shown here is derived from an EMBL/GenBank/DDBJ whole genome shotgun (WGS) entry which is preliminary data.</text>
</comment>
<dbReference type="NCBIfam" id="TIGR02867">
    <property type="entry name" value="spore_II_P"/>
    <property type="match status" value="1"/>
</dbReference>
<dbReference type="RefSeq" id="WP_268780772.1">
    <property type="nucleotide sequence ID" value="NZ_JAPRAT010000026.1"/>
</dbReference>
<keyword evidence="1" id="KW-1133">Transmembrane helix</keyword>
<keyword evidence="3" id="KW-1185">Reference proteome</keyword>
<dbReference type="SUPFAM" id="SSF53187">
    <property type="entry name" value="Zn-dependent exopeptidases"/>
    <property type="match status" value="1"/>
</dbReference>
<accession>A0A9J6REN1</accession>
<sequence>MPKLKKMKVTNQPNQIMKICLLWAMIILFLFSFIGFISTINPTQRTSTALLSNFTSQWHDSLFLYIFAMEDTQFGLAHKDEVQPIQWTDLLFQLATNIKPNDARSLLGRELPGFYGYDQKIIVAREGTNYANLPIESSPPLEVVLEQRDATTDEEDAVTDLPDSEERESIVDDRKVVFLYNTHNRESFLPHLENAEHPNDAFHPEVNVTMVSERLKESLAVKGIGTLVDRTDFTDVLHENNWEYWQSYQASRPIIEEALATNNDLRYVFDIHRDSRRREDTTTEINGTSYASFFFVIGADFQGNEKNIALATKLHEMLEEQYPGISRGVVQMGGSGRDGVYNQNLAENAILIEFGGVDNTLSELYRSADVFAEIFSDYYWDAEAVQGNEISE</sequence>
<proteinExistence type="predicted"/>
<dbReference type="AlphaFoldDB" id="A0A9J6REN1"/>